<dbReference type="PROSITE" id="PS50112">
    <property type="entry name" value="PAS"/>
    <property type="match status" value="1"/>
</dbReference>
<gene>
    <name evidence="10" type="ORF">A7K91_07730</name>
</gene>
<protein>
    <submittedName>
        <fullName evidence="10">PAS domain S-box protein</fullName>
    </submittedName>
</protein>
<dbReference type="Pfam" id="PF00990">
    <property type="entry name" value="GGDEF"/>
    <property type="match status" value="1"/>
</dbReference>
<keyword evidence="5 6" id="KW-0472">Membrane</keyword>
<dbReference type="GO" id="GO:0000155">
    <property type="term" value="F:phosphorelay sensor kinase activity"/>
    <property type="evidence" value="ECO:0007669"/>
    <property type="project" value="InterPro"/>
</dbReference>
<evidence type="ECO:0000256" key="3">
    <source>
        <dbReference type="ARBA" id="ARBA00022692"/>
    </source>
</evidence>
<dbReference type="PANTHER" id="PTHR45138:SF9">
    <property type="entry name" value="DIGUANYLATE CYCLASE DGCM-RELATED"/>
    <property type="match status" value="1"/>
</dbReference>
<comment type="caution">
    <text evidence="10">The sequence shown here is derived from an EMBL/GenBank/DDBJ whole genome shotgun (WGS) entry which is preliminary data.</text>
</comment>
<dbReference type="CDD" id="cd00130">
    <property type="entry name" value="PAS"/>
    <property type="match status" value="1"/>
</dbReference>
<reference evidence="10 11" key="1">
    <citation type="submission" date="2016-05" db="EMBL/GenBank/DDBJ databases">
        <title>Paenibacillus oryzae. sp. nov., isolated from the rice root.</title>
        <authorList>
            <person name="Zhang J."/>
            <person name="Zhang X."/>
        </authorList>
    </citation>
    <scope>NUCLEOTIDE SEQUENCE [LARGE SCALE GENOMIC DNA]</scope>
    <source>
        <strain evidence="10 11">1DrF-4</strain>
    </source>
</reference>
<accession>A0A1A5YR50</accession>
<dbReference type="SMART" id="SM00091">
    <property type="entry name" value="PAS"/>
    <property type="match status" value="1"/>
</dbReference>
<feature type="transmembrane region" description="Helical" evidence="6">
    <location>
        <begin position="34"/>
        <end position="57"/>
    </location>
</feature>
<evidence type="ECO:0000259" key="9">
    <source>
        <dbReference type="PROSITE" id="PS50887"/>
    </source>
</evidence>
<feature type="transmembrane region" description="Helical" evidence="6">
    <location>
        <begin position="104"/>
        <end position="122"/>
    </location>
</feature>
<keyword evidence="3 6" id="KW-0812">Transmembrane</keyword>
<dbReference type="Proteomes" id="UP000092024">
    <property type="component" value="Unassembled WGS sequence"/>
</dbReference>
<dbReference type="AlphaFoldDB" id="A0A1A5YR50"/>
<feature type="domain" description="GGDEF" evidence="9">
    <location>
        <begin position="372"/>
        <end position="513"/>
    </location>
</feature>
<dbReference type="InterPro" id="IPR029787">
    <property type="entry name" value="Nucleotide_cyclase"/>
</dbReference>
<sequence>MIRYMIANFALFTAFLFLFNLAFRNYLRANNRKIPFRILIGITHGLCGLLLLLYSFRLNETTVIDFRQIIVLSAAFYGGLPASIITALFIAIGRYLMFEGLNSSMVQAFLSITVSGIGTGIIMQYTKVYWHKWIFGLLFVVANVSFWSSVLRGFSITTATYLVLICFGGIFAAALISYFNSTNRLARELEQSEKRYRSLHAVQEAIFQSATHTAVTVLDCSGIITNVNNGAEKMLGYSRNELIGQPPLLYHDRKELQDFAELLSQKRGKTIIGAEVFNCGAQETQNEGQEWTYVRKDGVRLTVLLTLSPLMMDGVTLGVIGTATDISARKKMEEHLKHLSLIDGLTGIANRRLFDETLQQEWTKAVQHPQQKGLSLLLFDIDNFKAYNDIYGHQAGDDCLRKVAAVARKTLNYPTATIARYGGEEFVVILPATDSQQAMILAEKIRRAIEKSAIPHQGSAIGQFVTISIGVSTYHPNSDSNDQEKADWLVAKADEALYVSKTQGRNRVTQWRHPVRAE</sequence>
<evidence type="ECO:0000313" key="11">
    <source>
        <dbReference type="Proteomes" id="UP000092024"/>
    </source>
</evidence>
<evidence type="ECO:0000256" key="4">
    <source>
        <dbReference type="ARBA" id="ARBA00022989"/>
    </source>
</evidence>
<dbReference type="GO" id="GO:0071555">
    <property type="term" value="P:cell wall organization"/>
    <property type="evidence" value="ECO:0007669"/>
    <property type="project" value="InterPro"/>
</dbReference>
<dbReference type="InterPro" id="IPR035965">
    <property type="entry name" value="PAS-like_dom_sf"/>
</dbReference>
<dbReference type="SUPFAM" id="SSF55073">
    <property type="entry name" value="Nucleotide cyclase"/>
    <property type="match status" value="1"/>
</dbReference>
<evidence type="ECO:0000259" key="8">
    <source>
        <dbReference type="PROSITE" id="PS50113"/>
    </source>
</evidence>
<keyword evidence="2" id="KW-1003">Cell membrane</keyword>
<feature type="transmembrane region" description="Helical" evidence="6">
    <location>
        <begin position="160"/>
        <end position="179"/>
    </location>
</feature>
<comment type="subcellular location">
    <subcellularLocation>
        <location evidence="1">Cell membrane</location>
        <topology evidence="1">Multi-pass membrane protein</topology>
    </subcellularLocation>
</comment>
<evidence type="ECO:0000256" key="6">
    <source>
        <dbReference type="SAM" id="Phobius"/>
    </source>
</evidence>
<evidence type="ECO:0000259" key="7">
    <source>
        <dbReference type="PROSITE" id="PS50112"/>
    </source>
</evidence>
<dbReference type="PROSITE" id="PS50113">
    <property type="entry name" value="PAC"/>
    <property type="match status" value="1"/>
</dbReference>
<organism evidence="10 11">
    <name type="scientific">Paenibacillus oryzae</name>
    <dbReference type="NCBI Taxonomy" id="1844972"/>
    <lineage>
        <taxon>Bacteria</taxon>
        <taxon>Bacillati</taxon>
        <taxon>Bacillota</taxon>
        <taxon>Bacilli</taxon>
        <taxon>Bacillales</taxon>
        <taxon>Paenibacillaceae</taxon>
        <taxon>Paenibacillus</taxon>
    </lineage>
</organism>
<dbReference type="EMBL" id="LYPA01000029">
    <property type="protein sequence ID" value="OBR68096.1"/>
    <property type="molecule type" value="Genomic_DNA"/>
</dbReference>
<feature type="domain" description="PAC" evidence="8">
    <location>
        <begin position="287"/>
        <end position="338"/>
    </location>
</feature>
<dbReference type="NCBIfam" id="TIGR00254">
    <property type="entry name" value="GGDEF"/>
    <property type="match status" value="1"/>
</dbReference>
<dbReference type="OrthoDB" id="9759607at2"/>
<evidence type="ECO:0000256" key="5">
    <source>
        <dbReference type="ARBA" id="ARBA00023136"/>
    </source>
</evidence>
<dbReference type="InterPro" id="IPR011620">
    <property type="entry name" value="Sig_transdc_His_kinase_LytS_TM"/>
</dbReference>
<dbReference type="InterPro" id="IPR000700">
    <property type="entry name" value="PAS-assoc_C"/>
</dbReference>
<dbReference type="InterPro" id="IPR050469">
    <property type="entry name" value="Diguanylate_Cyclase"/>
</dbReference>
<dbReference type="STRING" id="1844972.A7K91_07730"/>
<dbReference type="Pfam" id="PF13426">
    <property type="entry name" value="PAS_9"/>
    <property type="match status" value="1"/>
</dbReference>
<dbReference type="CDD" id="cd01949">
    <property type="entry name" value="GGDEF"/>
    <property type="match status" value="1"/>
</dbReference>
<dbReference type="InterPro" id="IPR000160">
    <property type="entry name" value="GGDEF_dom"/>
</dbReference>
<dbReference type="GO" id="GO:0043709">
    <property type="term" value="P:cell adhesion involved in single-species biofilm formation"/>
    <property type="evidence" value="ECO:0007669"/>
    <property type="project" value="TreeGrafter"/>
</dbReference>
<evidence type="ECO:0000256" key="1">
    <source>
        <dbReference type="ARBA" id="ARBA00004651"/>
    </source>
</evidence>
<feature type="domain" description="PAS" evidence="7">
    <location>
        <begin position="206"/>
        <end position="245"/>
    </location>
</feature>
<evidence type="ECO:0000313" key="10">
    <source>
        <dbReference type="EMBL" id="OBR68096.1"/>
    </source>
</evidence>
<dbReference type="PANTHER" id="PTHR45138">
    <property type="entry name" value="REGULATORY COMPONENTS OF SENSORY TRANSDUCTION SYSTEM"/>
    <property type="match status" value="1"/>
</dbReference>
<keyword evidence="11" id="KW-1185">Reference proteome</keyword>
<dbReference type="GO" id="GO:1902201">
    <property type="term" value="P:negative regulation of bacterial-type flagellum-dependent cell motility"/>
    <property type="evidence" value="ECO:0007669"/>
    <property type="project" value="TreeGrafter"/>
</dbReference>
<dbReference type="GO" id="GO:0005886">
    <property type="term" value="C:plasma membrane"/>
    <property type="evidence" value="ECO:0007669"/>
    <property type="project" value="UniProtKB-SubCell"/>
</dbReference>
<dbReference type="RefSeq" id="WP_068679700.1">
    <property type="nucleotide sequence ID" value="NZ_LYPA01000029.1"/>
</dbReference>
<dbReference type="InterPro" id="IPR000014">
    <property type="entry name" value="PAS"/>
</dbReference>
<dbReference type="GO" id="GO:0052621">
    <property type="term" value="F:diguanylate cyclase activity"/>
    <property type="evidence" value="ECO:0007669"/>
    <property type="project" value="TreeGrafter"/>
</dbReference>
<dbReference type="FunFam" id="3.30.70.270:FF:000001">
    <property type="entry name" value="Diguanylate cyclase domain protein"/>
    <property type="match status" value="1"/>
</dbReference>
<feature type="transmembrane region" description="Helical" evidence="6">
    <location>
        <begin position="134"/>
        <end position="154"/>
    </location>
</feature>
<feature type="transmembrane region" description="Helical" evidence="6">
    <location>
        <begin position="69"/>
        <end position="92"/>
    </location>
</feature>
<dbReference type="Gene3D" id="3.30.70.270">
    <property type="match status" value="1"/>
</dbReference>
<dbReference type="Pfam" id="PF07694">
    <property type="entry name" value="5TM-5TMR_LYT"/>
    <property type="match status" value="1"/>
</dbReference>
<name>A0A1A5YR50_9BACL</name>
<dbReference type="SMART" id="SM00267">
    <property type="entry name" value="GGDEF"/>
    <property type="match status" value="1"/>
</dbReference>
<dbReference type="NCBIfam" id="TIGR00229">
    <property type="entry name" value="sensory_box"/>
    <property type="match status" value="1"/>
</dbReference>
<evidence type="ECO:0000256" key="2">
    <source>
        <dbReference type="ARBA" id="ARBA00022475"/>
    </source>
</evidence>
<proteinExistence type="predicted"/>
<dbReference type="SUPFAM" id="SSF55785">
    <property type="entry name" value="PYP-like sensor domain (PAS domain)"/>
    <property type="match status" value="1"/>
</dbReference>
<dbReference type="Gene3D" id="3.30.450.20">
    <property type="entry name" value="PAS domain"/>
    <property type="match status" value="1"/>
</dbReference>
<dbReference type="PROSITE" id="PS50887">
    <property type="entry name" value="GGDEF"/>
    <property type="match status" value="1"/>
</dbReference>
<keyword evidence="4 6" id="KW-1133">Transmembrane helix</keyword>
<dbReference type="InterPro" id="IPR043128">
    <property type="entry name" value="Rev_trsase/Diguanyl_cyclase"/>
</dbReference>